<dbReference type="Proteomes" id="UP000077755">
    <property type="component" value="Chromosome 8"/>
</dbReference>
<protein>
    <submittedName>
        <fullName evidence="2">Uncharacterized protein</fullName>
    </submittedName>
</protein>
<sequence>MKKVGPDVPHDWTARINSGLYVININEKELQKKLQTTFCSESQGVRKLLLFVNFYQPELRLTSSLTFAIQPNVNPLRITAPEALVIGVVALLFFGRKGLAEKCVLEIKMSTEVQQASRVDHGIQTNMTFTSSTAPTVSPKISRFAAKSGFVIPKNKFSGSLVPAYRGSKKPEETAPISDESSKQTRRKTK</sequence>
<accession>A0A175YKG6</accession>
<evidence type="ECO:0000313" key="2">
    <source>
        <dbReference type="EMBL" id="KZM83963.1"/>
    </source>
</evidence>
<gene>
    <name evidence="2" type="ORF">DCAR_028615</name>
    <name evidence="3" type="ORF">DCAR_0830717</name>
</gene>
<proteinExistence type="predicted"/>
<feature type="region of interest" description="Disordered" evidence="1">
    <location>
        <begin position="157"/>
        <end position="190"/>
    </location>
</feature>
<evidence type="ECO:0000256" key="1">
    <source>
        <dbReference type="SAM" id="MobiDB-lite"/>
    </source>
</evidence>
<reference evidence="2" key="1">
    <citation type="journal article" date="2016" name="Nat. Genet.">
        <title>A high-quality carrot genome assembly provides new insights into carotenoid accumulation and asterid genome evolution.</title>
        <authorList>
            <person name="Iorizzo M."/>
            <person name="Ellison S."/>
            <person name="Senalik D."/>
            <person name="Zeng P."/>
            <person name="Satapoomin P."/>
            <person name="Huang J."/>
            <person name="Bowman M."/>
            <person name="Iovene M."/>
            <person name="Sanseverino W."/>
            <person name="Cavagnaro P."/>
            <person name="Yildiz M."/>
            <person name="Macko-Podgorni A."/>
            <person name="Moranska E."/>
            <person name="Grzebelus E."/>
            <person name="Grzebelus D."/>
            <person name="Ashrafi H."/>
            <person name="Zheng Z."/>
            <person name="Cheng S."/>
            <person name="Spooner D."/>
            <person name="Van Deynze A."/>
            <person name="Simon P."/>
        </authorList>
    </citation>
    <scope>NUCLEOTIDE SEQUENCE [LARGE SCALE GENOMIC DNA]</scope>
    <source>
        <tissue evidence="2">Leaf</tissue>
    </source>
</reference>
<keyword evidence="4" id="KW-1185">Reference proteome</keyword>
<dbReference type="AlphaFoldDB" id="A0A175YKG6"/>
<evidence type="ECO:0000313" key="4">
    <source>
        <dbReference type="Proteomes" id="UP000077755"/>
    </source>
</evidence>
<reference evidence="3" key="2">
    <citation type="submission" date="2022-03" db="EMBL/GenBank/DDBJ databases">
        <title>Draft title - Genomic analysis of global carrot germplasm unveils the trajectory of domestication and the origin of high carotenoid orange carrot.</title>
        <authorList>
            <person name="Iorizzo M."/>
            <person name="Ellison S."/>
            <person name="Senalik D."/>
            <person name="Macko-Podgorni A."/>
            <person name="Grzebelus D."/>
            <person name="Bostan H."/>
            <person name="Rolling W."/>
            <person name="Curaba J."/>
            <person name="Simon P."/>
        </authorList>
    </citation>
    <scope>NUCLEOTIDE SEQUENCE</scope>
    <source>
        <tissue evidence="3">Leaf</tissue>
    </source>
</reference>
<dbReference type="EMBL" id="CP093350">
    <property type="protein sequence ID" value="WOH11237.1"/>
    <property type="molecule type" value="Genomic_DNA"/>
</dbReference>
<organism evidence="2">
    <name type="scientific">Daucus carota subsp. sativus</name>
    <name type="common">Carrot</name>
    <dbReference type="NCBI Taxonomy" id="79200"/>
    <lineage>
        <taxon>Eukaryota</taxon>
        <taxon>Viridiplantae</taxon>
        <taxon>Streptophyta</taxon>
        <taxon>Embryophyta</taxon>
        <taxon>Tracheophyta</taxon>
        <taxon>Spermatophyta</taxon>
        <taxon>Magnoliopsida</taxon>
        <taxon>eudicotyledons</taxon>
        <taxon>Gunneridae</taxon>
        <taxon>Pentapetalae</taxon>
        <taxon>asterids</taxon>
        <taxon>campanulids</taxon>
        <taxon>Apiales</taxon>
        <taxon>Apiaceae</taxon>
        <taxon>Apioideae</taxon>
        <taxon>Scandiceae</taxon>
        <taxon>Daucinae</taxon>
        <taxon>Daucus</taxon>
        <taxon>Daucus sect. Daucus</taxon>
    </lineage>
</organism>
<dbReference type="STRING" id="79200.A0A175YKG6"/>
<evidence type="ECO:0000313" key="3">
    <source>
        <dbReference type="EMBL" id="WOH11237.1"/>
    </source>
</evidence>
<dbReference type="EMBL" id="LNRQ01000008">
    <property type="protein sequence ID" value="KZM83963.1"/>
    <property type="molecule type" value="Genomic_DNA"/>
</dbReference>
<name>A0A175YKG6_DAUCS</name>
<dbReference type="Gramene" id="KZM83963">
    <property type="protein sequence ID" value="KZM83963"/>
    <property type="gene ID" value="DCAR_028615"/>
</dbReference>